<reference evidence="1 2" key="1">
    <citation type="submission" date="2017-04" db="EMBL/GenBank/DDBJ databases">
        <title>Characterization, genome and methylation analysis of a phthalic acid esters degrading strain Sphingobium yanoikuyae SHJ.</title>
        <authorList>
            <person name="Feng L."/>
        </authorList>
    </citation>
    <scope>NUCLEOTIDE SEQUENCE [LARGE SCALE GENOMIC DNA]</scope>
    <source>
        <strain evidence="1 2">SHJ</strain>
    </source>
</reference>
<dbReference type="Proteomes" id="UP000037029">
    <property type="component" value="Chromosome"/>
</dbReference>
<organism evidence="1 2">
    <name type="scientific">Sphingobium yanoikuyae</name>
    <name type="common">Sphingomonas yanoikuyae</name>
    <dbReference type="NCBI Taxonomy" id="13690"/>
    <lineage>
        <taxon>Bacteria</taxon>
        <taxon>Pseudomonadati</taxon>
        <taxon>Pseudomonadota</taxon>
        <taxon>Alphaproteobacteria</taxon>
        <taxon>Sphingomonadales</taxon>
        <taxon>Sphingomonadaceae</taxon>
        <taxon>Sphingobium</taxon>
    </lineage>
</organism>
<name>A0A2D1R2Y8_SPHYA</name>
<evidence type="ECO:0000313" key="2">
    <source>
        <dbReference type="Proteomes" id="UP000037029"/>
    </source>
</evidence>
<gene>
    <name evidence="1" type="ORF">BV87_12890</name>
</gene>
<dbReference type="EMBL" id="CP020925">
    <property type="protein sequence ID" value="ATP19204.1"/>
    <property type="molecule type" value="Genomic_DNA"/>
</dbReference>
<dbReference type="RefSeq" id="WP_048938818.1">
    <property type="nucleotide sequence ID" value="NZ_CP020925.1"/>
</dbReference>
<proteinExistence type="predicted"/>
<accession>A0A2D1R2Y8</accession>
<dbReference type="AlphaFoldDB" id="A0A2D1R2Y8"/>
<protein>
    <submittedName>
        <fullName evidence="1">Uncharacterized protein</fullName>
    </submittedName>
</protein>
<sequence length="93" mass="9531">MRRSSLHSSAPLTDLAALSAAIMASPSIRDLLARHVEGASPVPDIPAGITCGEIIAAIYDLLENTPLAPHAAGIVNAVLTRAAFAAPARASRH</sequence>
<evidence type="ECO:0000313" key="1">
    <source>
        <dbReference type="EMBL" id="ATP19204.1"/>
    </source>
</evidence>